<reference evidence="2 4" key="4">
    <citation type="submission" date="2023-08" db="EMBL/GenBank/DDBJ databases">
        <title>Genome sequencing of the thermostable Gram positive bacteria Geobacillus proteiniphilus strain T-6.</title>
        <authorList>
            <person name="Shulami S."/>
            <person name="Shoham Y."/>
        </authorList>
    </citation>
    <scope>NUCLEOTIDE SEQUENCE [LARGE SCALE GENOMIC DNA]</scope>
    <source>
        <strain evidence="2 4">T-6</strain>
    </source>
</reference>
<evidence type="ECO:0000313" key="1">
    <source>
        <dbReference type="EMBL" id="OKO95774.1"/>
    </source>
</evidence>
<gene>
    <name evidence="1" type="ORF">BRO54_0764</name>
    <name evidence="2" type="ORF">RA955_13830</name>
</gene>
<organism evidence="1 3">
    <name type="scientific">Geobacillus proteiniphilus</name>
    <dbReference type="NCBI Taxonomy" id="860353"/>
    <lineage>
        <taxon>Bacteria</taxon>
        <taxon>Bacillati</taxon>
        <taxon>Bacillota</taxon>
        <taxon>Bacilli</taxon>
        <taxon>Bacillales</taxon>
        <taxon>Anoxybacillaceae</taxon>
        <taxon>Geobacillus</taxon>
    </lineage>
</organism>
<dbReference type="AlphaFoldDB" id="A0A1Q5T6A6"/>
<accession>A0A1Q5T6A6</accession>
<dbReference type="RefSeq" id="WP_013146323.1">
    <property type="nucleotide sequence ID" value="NZ_CP133076.1"/>
</dbReference>
<evidence type="ECO:0000313" key="3">
    <source>
        <dbReference type="Proteomes" id="UP000186030"/>
    </source>
</evidence>
<keyword evidence="4" id="KW-1185">Reference proteome</keyword>
<dbReference type="Proteomes" id="UP000186030">
    <property type="component" value="Unassembled WGS sequence"/>
</dbReference>
<evidence type="ECO:0000313" key="2">
    <source>
        <dbReference type="EMBL" id="WMJ15793.1"/>
    </source>
</evidence>
<reference evidence="1 3" key="1">
    <citation type="submission" date="2016-11" db="EMBL/GenBank/DDBJ databases">
        <authorList>
            <person name="Kadnikov V."/>
            <person name="Nazina T."/>
        </authorList>
    </citation>
    <scope>NUCLEOTIDE SEQUENCE [LARGE SCALE GENOMIC DNA]</scope>
    <source>
        <strain evidence="1 3">1017</strain>
    </source>
</reference>
<name>A0A1Q5T6A6_9BACL</name>
<dbReference type="InterPro" id="IPR025437">
    <property type="entry name" value="YfhE-like"/>
</dbReference>
<reference evidence="1" key="3">
    <citation type="journal article" date="2019" name="Int. J. Syst. Evol. Microbiol.">
        <title>Geobacillus proteiniphilus sp. nov., a thermophilic bacterium isolated from a high-temperature heavy oil reservoir in China.</title>
        <authorList>
            <person name="Semenova E.M."/>
            <person name="Sokolova D.S."/>
            <person name="Grouzdev D.S."/>
            <person name="Poltaraus A.B."/>
            <person name="Vinokurova N.G."/>
            <person name="Tourova T.P."/>
            <person name="Nazina T.N."/>
        </authorList>
    </citation>
    <scope>NUCLEOTIDE SEQUENCE</scope>
    <source>
        <strain evidence="1">1017</strain>
    </source>
</reference>
<protein>
    <submittedName>
        <fullName evidence="2">YfhE family protein</fullName>
    </submittedName>
</protein>
<evidence type="ECO:0000313" key="4">
    <source>
        <dbReference type="Proteomes" id="UP001223761"/>
    </source>
</evidence>
<dbReference type="Pfam" id="PF14152">
    <property type="entry name" value="YfhE"/>
    <property type="match status" value="1"/>
</dbReference>
<reference evidence="3" key="2">
    <citation type="submission" date="2017-01" db="EMBL/GenBank/DDBJ databases">
        <title>Genome sequencing and annotation of Geobacillus sp. 1017, a Hydrocarbon-Oxidizing Thermophilic Bacterium Isolated from a Heavy Oil Reservoir (China).</title>
        <authorList>
            <person name="Kadnikov V.V."/>
            <person name="Mardanov A.V."/>
            <person name="Poltaraus A.B."/>
            <person name="Sokolova D.S."/>
            <person name="Semenova E.M."/>
            <person name="Ravin N.V."/>
            <person name="Tourova T.P."/>
            <person name="Nazina T.N."/>
        </authorList>
    </citation>
    <scope>NUCLEOTIDE SEQUENCE [LARGE SCALE GENOMIC DNA]</scope>
    <source>
        <strain evidence="3">1017</strain>
    </source>
</reference>
<dbReference type="Proteomes" id="UP001223761">
    <property type="component" value="Chromosome"/>
</dbReference>
<sequence length="42" mass="4796">MAEKRKREKAKHTLTSAQEVSYARDFKMADQAGGYTAKKARH</sequence>
<dbReference type="EMBL" id="CP133076">
    <property type="protein sequence ID" value="WMJ15793.1"/>
    <property type="molecule type" value="Genomic_DNA"/>
</dbReference>
<proteinExistence type="predicted"/>
<dbReference type="EMBL" id="MQMG01000006">
    <property type="protein sequence ID" value="OKO95774.1"/>
    <property type="molecule type" value="Genomic_DNA"/>
</dbReference>